<evidence type="ECO:0000313" key="3">
    <source>
        <dbReference type="EnsemblPlants" id="OGLUM05G03640.1"/>
    </source>
</evidence>
<feature type="domain" description="DUF7769" evidence="2">
    <location>
        <begin position="27"/>
        <end position="58"/>
    </location>
</feature>
<feature type="compositionally biased region" description="Basic and acidic residues" evidence="1">
    <location>
        <begin position="131"/>
        <end position="169"/>
    </location>
</feature>
<organism evidence="3">
    <name type="scientific">Oryza glumipatula</name>
    <dbReference type="NCBI Taxonomy" id="40148"/>
    <lineage>
        <taxon>Eukaryota</taxon>
        <taxon>Viridiplantae</taxon>
        <taxon>Streptophyta</taxon>
        <taxon>Embryophyta</taxon>
        <taxon>Tracheophyta</taxon>
        <taxon>Spermatophyta</taxon>
        <taxon>Magnoliopsida</taxon>
        <taxon>Liliopsida</taxon>
        <taxon>Poales</taxon>
        <taxon>Poaceae</taxon>
        <taxon>BOP clade</taxon>
        <taxon>Oryzoideae</taxon>
        <taxon>Oryzeae</taxon>
        <taxon>Oryzinae</taxon>
        <taxon>Oryza</taxon>
    </lineage>
</organism>
<protein>
    <recommendedName>
        <fullName evidence="2">DUF7769 domain-containing protein</fullName>
    </recommendedName>
</protein>
<dbReference type="AlphaFoldDB" id="A0A0D9ZUD1"/>
<dbReference type="InterPro" id="IPR056671">
    <property type="entry name" value="DUF7769"/>
</dbReference>
<dbReference type="HOGENOM" id="CLU_1580984_0_0_1"/>
<sequence>MAEDGDGEFAFDLNETPLEHGNGRKDMTEEVRKQVYQALLARSKNGKLGKKDTRVVADHCVILPFLWHFFGIILPGSELTFALLVKHLEHNASGGGGVERERARPRDASDESGAGEHDASGGGGECDESSGGERDESAAGERDASGGESDKSRAGEHDASGGGERERRG</sequence>
<keyword evidence="4" id="KW-1185">Reference proteome</keyword>
<dbReference type="Gramene" id="OGLUM05G03640.1">
    <property type="protein sequence ID" value="OGLUM05G03640.1"/>
    <property type="gene ID" value="OGLUM05G03640"/>
</dbReference>
<evidence type="ECO:0000259" key="2">
    <source>
        <dbReference type="Pfam" id="PF24964"/>
    </source>
</evidence>
<feature type="region of interest" description="Disordered" evidence="1">
    <location>
        <begin position="92"/>
        <end position="169"/>
    </location>
</feature>
<feature type="compositionally biased region" description="Basic and acidic residues" evidence="1">
    <location>
        <begin position="98"/>
        <end position="119"/>
    </location>
</feature>
<reference evidence="3" key="1">
    <citation type="submission" date="2015-04" db="UniProtKB">
        <authorList>
            <consortium name="EnsemblPlants"/>
        </authorList>
    </citation>
    <scope>IDENTIFICATION</scope>
</reference>
<dbReference type="Pfam" id="PF24964">
    <property type="entry name" value="DUF7769"/>
    <property type="match status" value="1"/>
</dbReference>
<reference evidence="3" key="2">
    <citation type="submission" date="2018-05" db="EMBL/GenBank/DDBJ databases">
        <title>OgluRS3 (Oryza glumaepatula Reference Sequence Version 3).</title>
        <authorList>
            <person name="Zhang J."/>
            <person name="Kudrna D."/>
            <person name="Lee S."/>
            <person name="Talag J."/>
            <person name="Welchert J."/>
            <person name="Wing R.A."/>
        </authorList>
    </citation>
    <scope>NUCLEOTIDE SEQUENCE [LARGE SCALE GENOMIC DNA]</scope>
</reference>
<dbReference type="EnsemblPlants" id="OGLUM05G03640.1">
    <property type="protein sequence ID" value="OGLUM05G03640.1"/>
    <property type="gene ID" value="OGLUM05G03640"/>
</dbReference>
<name>A0A0D9ZUD1_9ORYZ</name>
<accession>A0A0D9ZUD1</accession>
<dbReference type="Proteomes" id="UP000026961">
    <property type="component" value="Chromosome 5"/>
</dbReference>
<evidence type="ECO:0000256" key="1">
    <source>
        <dbReference type="SAM" id="MobiDB-lite"/>
    </source>
</evidence>
<evidence type="ECO:0000313" key="4">
    <source>
        <dbReference type="Proteomes" id="UP000026961"/>
    </source>
</evidence>
<proteinExistence type="predicted"/>